<organism evidence="2 3">
    <name type="scientific">candidate division CSSED10-310 bacterium</name>
    <dbReference type="NCBI Taxonomy" id="2855610"/>
    <lineage>
        <taxon>Bacteria</taxon>
        <taxon>Bacteria division CSSED10-310</taxon>
    </lineage>
</organism>
<sequence>MNQFDFSIIIPTYDRNEHLKLCLTAISNLDYDHNGFEVIVVNDGDSNPPQEVVASFKYQFDIKLLTQPHSGPAIARNKGGLQARGEYLAFTDDDCEPSPDWLTKLAARFAVRADRCIGGQTMNSQTHSLHSLASQALLQYLFSYYNAEPDQARFLTSNNLALPRKYFLEIGGFNPNFSLAAAEDRELCDRCLHLGYALSFAPEVLVYHNQDLTLHSFLKQHFNYGRGAHCFHKERARRTGTKLKLESPTFYLNLLCYPLSLKRSIRDLMIVTLLVLSQLSNAAGFLGQIVLENKSEKVNKSDYRCK</sequence>
<dbReference type="GO" id="GO:0016757">
    <property type="term" value="F:glycosyltransferase activity"/>
    <property type="evidence" value="ECO:0007669"/>
    <property type="project" value="UniProtKB-KW"/>
</dbReference>
<protein>
    <submittedName>
        <fullName evidence="2">Glycosyltransferase</fullName>
        <ecNumber evidence="2">2.4.-.-</ecNumber>
    </submittedName>
</protein>
<dbReference type="PANTHER" id="PTHR43685">
    <property type="entry name" value="GLYCOSYLTRANSFERASE"/>
    <property type="match status" value="1"/>
</dbReference>
<dbReference type="EC" id="2.4.-.-" evidence="2"/>
<evidence type="ECO:0000313" key="2">
    <source>
        <dbReference type="EMBL" id="MFC1850939.1"/>
    </source>
</evidence>
<feature type="domain" description="Glycosyltransferase 2-like" evidence="1">
    <location>
        <begin position="7"/>
        <end position="168"/>
    </location>
</feature>
<keyword evidence="2" id="KW-0328">Glycosyltransferase</keyword>
<dbReference type="InterPro" id="IPR001173">
    <property type="entry name" value="Glyco_trans_2-like"/>
</dbReference>
<keyword evidence="2" id="KW-0808">Transferase</keyword>
<dbReference type="PANTHER" id="PTHR43685:SF3">
    <property type="entry name" value="SLR2126 PROTEIN"/>
    <property type="match status" value="1"/>
</dbReference>
<evidence type="ECO:0000259" key="1">
    <source>
        <dbReference type="Pfam" id="PF00535"/>
    </source>
</evidence>
<reference evidence="2 3" key="1">
    <citation type="submission" date="2024-09" db="EMBL/GenBank/DDBJ databases">
        <title>Laminarin stimulates single cell rates of sulfate reduction while oxygen inhibits transcriptomic activity in coastal marine sediment.</title>
        <authorList>
            <person name="Lindsay M."/>
            <person name="Orcutt B."/>
            <person name="Emerson D."/>
            <person name="Stepanauskas R."/>
            <person name="D'Angelo T."/>
        </authorList>
    </citation>
    <scope>NUCLEOTIDE SEQUENCE [LARGE SCALE GENOMIC DNA]</scope>
    <source>
        <strain evidence="2">SAG AM-311-K15</strain>
    </source>
</reference>
<dbReference type="Gene3D" id="3.90.550.10">
    <property type="entry name" value="Spore Coat Polysaccharide Biosynthesis Protein SpsA, Chain A"/>
    <property type="match status" value="1"/>
</dbReference>
<dbReference type="Proteomes" id="UP001594351">
    <property type="component" value="Unassembled WGS sequence"/>
</dbReference>
<proteinExistence type="predicted"/>
<gene>
    <name evidence="2" type="ORF">ACFL27_12155</name>
</gene>
<dbReference type="InterPro" id="IPR050834">
    <property type="entry name" value="Glycosyltransf_2"/>
</dbReference>
<evidence type="ECO:0000313" key="3">
    <source>
        <dbReference type="Proteomes" id="UP001594351"/>
    </source>
</evidence>
<dbReference type="InterPro" id="IPR029044">
    <property type="entry name" value="Nucleotide-diphossugar_trans"/>
</dbReference>
<dbReference type="Pfam" id="PF00535">
    <property type="entry name" value="Glycos_transf_2"/>
    <property type="match status" value="1"/>
</dbReference>
<accession>A0ABV6YXK4</accession>
<comment type="caution">
    <text evidence="2">The sequence shown here is derived from an EMBL/GenBank/DDBJ whole genome shotgun (WGS) entry which is preliminary data.</text>
</comment>
<dbReference type="SUPFAM" id="SSF53448">
    <property type="entry name" value="Nucleotide-diphospho-sugar transferases"/>
    <property type="match status" value="1"/>
</dbReference>
<keyword evidence="3" id="KW-1185">Reference proteome</keyword>
<dbReference type="EMBL" id="JBHPBY010000136">
    <property type="protein sequence ID" value="MFC1850939.1"/>
    <property type="molecule type" value="Genomic_DNA"/>
</dbReference>
<name>A0ABV6YXK4_UNCC1</name>